<organism evidence="11 12">
    <name type="scientific">Agrilus planipennis</name>
    <name type="common">Emerald ash borer</name>
    <name type="synonym">Agrilus marcopoli</name>
    <dbReference type="NCBI Taxonomy" id="224129"/>
    <lineage>
        <taxon>Eukaryota</taxon>
        <taxon>Metazoa</taxon>
        <taxon>Ecdysozoa</taxon>
        <taxon>Arthropoda</taxon>
        <taxon>Hexapoda</taxon>
        <taxon>Insecta</taxon>
        <taxon>Pterygota</taxon>
        <taxon>Neoptera</taxon>
        <taxon>Endopterygota</taxon>
        <taxon>Coleoptera</taxon>
        <taxon>Polyphaga</taxon>
        <taxon>Elateriformia</taxon>
        <taxon>Buprestoidea</taxon>
        <taxon>Buprestidae</taxon>
        <taxon>Agrilinae</taxon>
        <taxon>Agrilus</taxon>
    </lineage>
</organism>
<evidence type="ECO:0000256" key="5">
    <source>
        <dbReference type="ARBA" id="ARBA00022603"/>
    </source>
</evidence>
<keyword evidence="8 10" id="KW-0819">tRNA processing</keyword>
<dbReference type="GO" id="GO:0005737">
    <property type="term" value="C:cytoplasm"/>
    <property type="evidence" value="ECO:0007669"/>
    <property type="project" value="UniProtKB-SubCell"/>
</dbReference>
<keyword evidence="4 10" id="KW-0963">Cytoplasm</keyword>
<evidence type="ECO:0000256" key="6">
    <source>
        <dbReference type="ARBA" id="ARBA00022679"/>
    </source>
</evidence>
<dbReference type="SUPFAM" id="SSF53335">
    <property type="entry name" value="S-adenosyl-L-methionine-dependent methyltransferases"/>
    <property type="match status" value="1"/>
</dbReference>
<evidence type="ECO:0000256" key="9">
    <source>
        <dbReference type="ARBA" id="ARBA00047957"/>
    </source>
</evidence>
<evidence type="ECO:0000256" key="8">
    <source>
        <dbReference type="ARBA" id="ARBA00022694"/>
    </source>
</evidence>
<dbReference type="Proteomes" id="UP000192223">
    <property type="component" value="Unplaced"/>
</dbReference>
<evidence type="ECO:0000256" key="7">
    <source>
        <dbReference type="ARBA" id="ARBA00022691"/>
    </source>
</evidence>
<comment type="similarity">
    <text evidence="3 10">Belongs to the TRM44 family.</text>
</comment>
<dbReference type="STRING" id="224129.A0A1W4XCV2"/>
<name>A0A1W4XCV2_AGRPL</name>
<dbReference type="PANTHER" id="PTHR21210">
    <property type="entry name" value="TRNA (URACIL-O(2)-)-METHYLTRANSFERASE-RELATED"/>
    <property type="match status" value="1"/>
</dbReference>
<proteinExistence type="inferred from homology"/>
<reference evidence="12" key="1">
    <citation type="submission" date="2025-08" db="UniProtKB">
        <authorList>
            <consortium name="RefSeq"/>
        </authorList>
    </citation>
    <scope>IDENTIFICATION</scope>
    <source>
        <tissue evidence="12">Entire body</tissue>
    </source>
</reference>
<dbReference type="Pfam" id="PF07757">
    <property type="entry name" value="AdoMet_MTase"/>
    <property type="match status" value="1"/>
</dbReference>
<keyword evidence="11" id="KW-1185">Reference proteome</keyword>
<dbReference type="AlphaFoldDB" id="A0A1W4XCV2"/>
<dbReference type="OrthoDB" id="10047021at2759"/>
<dbReference type="InParanoid" id="A0A1W4XCV2"/>
<dbReference type="KEGG" id="apln:108740382"/>
<dbReference type="RefSeq" id="XP_018330185.1">
    <property type="nucleotide sequence ID" value="XM_018474683.2"/>
</dbReference>
<evidence type="ECO:0000256" key="2">
    <source>
        <dbReference type="ARBA" id="ARBA00004496"/>
    </source>
</evidence>
<dbReference type="InterPro" id="IPR029063">
    <property type="entry name" value="SAM-dependent_MTases_sf"/>
</dbReference>
<comment type="function">
    <text evidence="1">Probable adenosyl-L-methionine (AdoMet)-dependent tRNA (uracil-O(2)-)-methyltransferase.</text>
</comment>
<comment type="catalytic activity">
    <reaction evidence="9 10">
        <text>uridine(44) in tRNA(Ser) + S-adenosyl-L-methionine = 2'-O-methyluridine(44) in tRNA(Ser) + S-adenosyl-L-homocysteine + H(+)</text>
        <dbReference type="Rhea" id="RHEA:43100"/>
        <dbReference type="Rhea" id="RHEA-COMP:10339"/>
        <dbReference type="Rhea" id="RHEA-COMP:10340"/>
        <dbReference type="ChEBI" id="CHEBI:15378"/>
        <dbReference type="ChEBI" id="CHEBI:57856"/>
        <dbReference type="ChEBI" id="CHEBI:59789"/>
        <dbReference type="ChEBI" id="CHEBI:65315"/>
        <dbReference type="ChEBI" id="CHEBI:74478"/>
        <dbReference type="EC" id="2.1.1.211"/>
    </reaction>
</comment>
<dbReference type="FunCoup" id="A0A1W4XCV2">
    <property type="interactions" value="1480"/>
</dbReference>
<keyword evidence="7 10" id="KW-0949">S-adenosyl-L-methionine</keyword>
<dbReference type="InterPro" id="IPR011671">
    <property type="entry name" value="tRNA_uracil_MeTrfase"/>
</dbReference>
<sequence>MLRLPLVTNDEFVSVDQFWSALLLYHERPHIANRRIIGASQIFFMKVQFKSKCVKRITELFTFSALIYEIRKMEKLSKEYVKPDFIKSILEPYDKKCELKESSVDEFLNCQNGTFISVRILLPRQNNYKQNVEVVVFDKNENLNVVTFFSVAERNEKIAAPVFPYDIEFLPPGIINVCVDCIEYAETVSADWLVGVLFPKLMKWAKESAFKLDVKNSLSLVNIDLYSNLYHSLKEKYGKQIVQMWPEKTDPYKYVYEDIAIASYLIALWTKYDPDHKPSFVDLGCGNGLLVHILNEEGFEGYGVDVRSRKIWSFYPDTTKLKVQALTPSADSLFPQTDWIIGNHSDELTPWIPVITARSSYNAKFFLLPCCSYEFDGKKFQRKNTSKSQYADYLDYIEGVSKICGLIVAKDRLRIPSTKRTCLVSYKRCYKPEMFPEIDNNISKVIKEKIDCKNVNETSERWIENYETRPETEKVRNCTKIDKDIVQSILKQISIELLKEEDFLIKSDGSKWNRGKKESFPNLAKRISPEYLKELKKQCGGLQTLIKNNKYLFLIENGFVQFRVPPFFDINNGKHKSKYCWFHENHPHGCYYNDSSCSYKH</sequence>
<evidence type="ECO:0000256" key="4">
    <source>
        <dbReference type="ARBA" id="ARBA00022490"/>
    </source>
</evidence>
<dbReference type="GO" id="GO:0030488">
    <property type="term" value="P:tRNA methylation"/>
    <property type="evidence" value="ECO:0007669"/>
    <property type="project" value="UniProtKB-UniRule"/>
</dbReference>
<comment type="subcellular location">
    <subcellularLocation>
        <location evidence="2 10">Cytoplasm</location>
    </subcellularLocation>
</comment>
<dbReference type="PANTHER" id="PTHR21210:SF0">
    <property type="entry name" value="TRNA (URACIL-O(2)-)-METHYLTRANSFERASE-RELATED"/>
    <property type="match status" value="1"/>
</dbReference>
<protein>
    <recommendedName>
        <fullName evidence="10">tRNA (uracil-O(2)-)-methyltransferase</fullName>
        <ecNumber evidence="10">2.1.1.211</ecNumber>
    </recommendedName>
</protein>
<dbReference type="EC" id="2.1.1.211" evidence="10"/>
<keyword evidence="5 10" id="KW-0489">Methyltransferase</keyword>
<dbReference type="GO" id="GO:0141101">
    <property type="term" value="F:tRNA(Ser) (uridine(44)-2'-O-)-methyltransferase activity"/>
    <property type="evidence" value="ECO:0007669"/>
    <property type="project" value="UniProtKB-EC"/>
</dbReference>
<evidence type="ECO:0000256" key="3">
    <source>
        <dbReference type="ARBA" id="ARBA00009056"/>
    </source>
</evidence>
<accession>A0A1W4XCV2</accession>
<evidence type="ECO:0000256" key="10">
    <source>
        <dbReference type="RuleBase" id="RU368004"/>
    </source>
</evidence>
<comment type="function">
    <text evidence="10">Adenosyl-L-methionine (AdoMet)-dependent tRNA (uracil-O(2)-)-methyltransferase.</text>
</comment>
<gene>
    <name evidence="12" type="primary">LOC108740382</name>
</gene>
<keyword evidence="6 10" id="KW-0808">Transferase</keyword>
<evidence type="ECO:0000256" key="1">
    <source>
        <dbReference type="ARBA" id="ARBA00002778"/>
    </source>
</evidence>
<dbReference type="GeneID" id="108740382"/>
<evidence type="ECO:0000313" key="12">
    <source>
        <dbReference type="RefSeq" id="XP_018330185.1"/>
    </source>
</evidence>
<evidence type="ECO:0000313" key="11">
    <source>
        <dbReference type="Proteomes" id="UP000192223"/>
    </source>
</evidence>
<dbReference type="Gene3D" id="3.40.50.150">
    <property type="entry name" value="Vaccinia Virus protein VP39"/>
    <property type="match status" value="1"/>
</dbReference>